<dbReference type="EMBL" id="JBJQOH010000007">
    <property type="protein sequence ID" value="KAL3679690.1"/>
    <property type="molecule type" value="Genomic_DNA"/>
</dbReference>
<dbReference type="AlphaFoldDB" id="A0ABD3GNS3"/>
<name>A0ABD3GNS3_9MARC</name>
<gene>
    <name evidence="2" type="ORF">R1sor_022646</name>
</gene>
<proteinExistence type="predicted"/>
<comment type="caution">
    <text evidence="2">The sequence shown here is derived from an EMBL/GenBank/DDBJ whole genome shotgun (WGS) entry which is preliminary data.</text>
</comment>
<dbReference type="Proteomes" id="UP001633002">
    <property type="component" value="Unassembled WGS sequence"/>
</dbReference>
<keyword evidence="3" id="KW-1185">Reference proteome</keyword>
<accession>A0ABD3GNS3</accession>
<feature type="region of interest" description="Disordered" evidence="1">
    <location>
        <begin position="14"/>
        <end position="34"/>
    </location>
</feature>
<feature type="region of interest" description="Disordered" evidence="1">
    <location>
        <begin position="47"/>
        <end position="78"/>
    </location>
</feature>
<evidence type="ECO:0000256" key="1">
    <source>
        <dbReference type="SAM" id="MobiDB-lite"/>
    </source>
</evidence>
<evidence type="ECO:0000313" key="3">
    <source>
        <dbReference type="Proteomes" id="UP001633002"/>
    </source>
</evidence>
<protein>
    <submittedName>
        <fullName evidence="2">Uncharacterized protein</fullName>
    </submittedName>
</protein>
<sequence length="168" mass="18502">MVLILCRLRNRRRHKETPTPVVSTQKQPIIPSVQEHPTQPVISELPTVPQVAQAESSGTLQHEGGNEPNQQHYEADPQPMIIASGSTQVESRRLVQLARSKPKRPFDDFSALQGSSNSTFTDLVVAQGDPPQHQQIEIAPLAKKRKSFLISEAALAREEAELDTEAGS</sequence>
<evidence type="ECO:0000313" key="2">
    <source>
        <dbReference type="EMBL" id="KAL3679690.1"/>
    </source>
</evidence>
<reference evidence="2 3" key="1">
    <citation type="submission" date="2024-09" db="EMBL/GenBank/DDBJ databases">
        <title>Chromosome-scale assembly of Riccia sorocarpa.</title>
        <authorList>
            <person name="Paukszto L."/>
        </authorList>
    </citation>
    <scope>NUCLEOTIDE SEQUENCE [LARGE SCALE GENOMIC DNA]</scope>
    <source>
        <strain evidence="2">LP-2024</strain>
        <tissue evidence="2">Aerial parts of the thallus</tissue>
    </source>
</reference>
<organism evidence="2 3">
    <name type="scientific">Riccia sorocarpa</name>
    <dbReference type="NCBI Taxonomy" id="122646"/>
    <lineage>
        <taxon>Eukaryota</taxon>
        <taxon>Viridiplantae</taxon>
        <taxon>Streptophyta</taxon>
        <taxon>Embryophyta</taxon>
        <taxon>Marchantiophyta</taxon>
        <taxon>Marchantiopsida</taxon>
        <taxon>Marchantiidae</taxon>
        <taxon>Marchantiales</taxon>
        <taxon>Ricciaceae</taxon>
        <taxon>Riccia</taxon>
    </lineage>
</organism>